<dbReference type="VEuPathDB" id="VectorBase:BGLAX_040179"/>
<feature type="transmembrane region" description="Helical" evidence="7">
    <location>
        <begin position="537"/>
        <end position="555"/>
    </location>
</feature>
<feature type="transmembrane region" description="Helical" evidence="7">
    <location>
        <begin position="611"/>
        <end position="642"/>
    </location>
</feature>
<dbReference type="InterPro" id="IPR002131">
    <property type="entry name" value="Gphrmn_rcpt_fam"/>
</dbReference>
<dbReference type="Gene3D" id="3.10.100.10">
    <property type="entry name" value="Mannose-Binding Protein A, subunit A"/>
    <property type="match status" value="1"/>
</dbReference>
<dbReference type="GO" id="GO:0008528">
    <property type="term" value="F:G protein-coupled peptide receptor activity"/>
    <property type="evidence" value="ECO:0007669"/>
    <property type="project" value="TreeGrafter"/>
</dbReference>
<dbReference type="SUPFAM" id="SSF81321">
    <property type="entry name" value="Family A G protein-coupled receptor-like"/>
    <property type="match status" value="1"/>
</dbReference>
<evidence type="ECO:0000256" key="5">
    <source>
        <dbReference type="ARBA" id="ARBA00022989"/>
    </source>
</evidence>
<evidence type="ECO:0000256" key="6">
    <source>
        <dbReference type="ARBA" id="ARBA00023136"/>
    </source>
</evidence>
<dbReference type="PROSITE" id="PS00237">
    <property type="entry name" value="G_PROTEIN_RECEP_F1_1"/>
    <property type="match status" value="1"/>
</dbReference>
<feature type="transmembrane region" description="Helical" evidence="7">
    <location>
        <begin position="476"/>
        <end position="497"/>
    </location>
</feature>
<proteinExistence type="predicted"/>
<feature type="transmembrane region" description="Helical" evidence="7">
    <location>
        <begin position="698"/>
        <end position="720"/>
    </location>
</feature>
<organism evidence="10 11">
    <name type="scientific">Biomphalaria glabrata</name>
    <name type="common">Bloodfluke planorb</name>
    <name type="synonym">Freshwater snail</name>
    <dbReference type="NCBI Taxonomy" id="6526"/>
    <lineage>
        <taxon>Eukaryota</taxon>
        <taxon>Metazoa</taxon>
        <taxon>Spiralia</taxon>
        <taxon>Lophotrochozoa</taxon>
        <taxon>Mollusca</taxon>
        <taxon>Gastropoda</taxon>
        <taxon>Heterobranchia</taxon>
        <taxon>Euthyneura</taxon>
        <taxon>Panpulmonata</taxon>
        <taxon>Hygrophila</taxon>
        <taxon>Lymnaeoidea</taxon>
        <taxon>Planorbidae</taxon>
        <taxon>Biomphalaria</taxon>
    </lineage>
</organism>
<dbReference type="PROSITE" id="PS50262">
    <property type="entry name" value="G_PROTEIN_RECEP_F1_2"/>
    <property type="match status" value="1"/>
</dbReference>
<reference evidence="10" key="1">
    <citation type="submission" date="2020-05" db="UniProtKB">
        <authorList>
            <consortium name="EnsemblMetazoa"/>
        </authorList>
    </citation>
    <scope>IDENTIFICATION</scope>
    <source>
        <strain evidence="10">BB02</strain>
    </source>
</reference>
<dbReference type="SUPFAM" id="SSF56436">
    <property type="entry name" value="C-type lectin-like"/>
    <property type="match status" value="1"/>
</dbReference>
<evidence type="ECO:0000256" key="2">
    <source>
        <dbReference type="ARBA" id="ARBA00022614"/>
    </source>
</evidence>
<keyword evidence="6 7" id="KW-0472">Membrane</keyword>
<feature type="transmembrane region" description="Helical" evidence="7">
    <location>
        <begin position="567"/>
        <end position="586"/>
    </location>
</feature>
<dbReference type="Proteomes" id="UP000076420">
    <property type="component" value="Unassembled WGS sequence"/>
</dbReference>
<sequence>MFCMILFIFVCLGASWSFPLYDCHSRSKDILFIIDCRSKVQEQIDFMQSTANYLLEQHSVQQNTSFMTFSTNGIIEINNFTAIQDIQLSCGQSFPINDVFNASEVWFTSRNRPLVTIIFVTEALFTDVDQIIEKQKKDTKVDRLFFIPERDNVYTILGIRFLYLYQSFRELNVLDVYASICKTSCTKNHVTFTTDSSMISYYHIAHVYNMSYDQSDQYCRDQKNSYLVSLESPEEISFLLNHFKESNLPQDFKRYFRLHLGIIYNRYNLLWQSGYPYVFPHNVSNAYEWNCYFIHIFNVETTKYAVEDNIDFLTKNVFLDDCSTTFKTSLVVCECHEVLSNPEVAYTLVHEASRNKNIVQLSTFQDLGIPEYFTLETLYLENVEMRNIEENFFRGLTIKSELRASDYKLCCPQILNPNIPVDKCHAPVDAISSCKHLVGDILKRITIWTVGLITLVGNGIVLVYRIGWNREIFKKAYGLFVSGLAVSDFIMGVYLLLIASVDIQYEDIYVLEDVKWRHSALCQFAGFLSTLSSETSTFFICLITIDRFLIITFPFGQYRFTKTLKIVSFKLVWVIGFLLALIPITFTEWNIYSSNGLCLALPLASTEHNGWIFSFIVFVVLNFILFLFIAIGQILIFLNIIIVRKNINPVTTDTRRSREDSNIAKKLALVALTDFMCWFPVGILGFLSLKGHIFDREVYAWIAVFVLPINSALNPIIYTIPAIYQKCSSYILTWHCSAGNLPSLESTRSDRVRSNSKKISLYEL</sequence>
<evidence type="ECO:0000256" key="8">
    <source>
        <dbReference type="SAM" id="SignalP"/>
    </source>
</evidence>
<dbReference type="Pfam" id="PF00001">
    <property type="entry name" value="7tm_1"/>
    <property type="match status" value="1"/>
</dbReference>
<dbReference type="GO" id="GO:0007189">
    <property type="term" value="P:adenylate cyclase-activating G protein-coupled receptor signaling pathway"/>
    <property type="evidence" value="ECO:0007669"/>
    <property type="project" value="TreeGrafter"/>
</dbReference>
<evidence type="ECO:0000313" key="11">
    <source>
        <dbReference type="Proteomes" id="UP000076420"/>
    </source>
</evidence>
<dbReference type="KEGG" id="bgt:106059477"/>
<dbReference type="PANTHER" id="PTHR24372:SF77">
    <property type="entry name" value="G-PROTEIN COUPLED RECEPTORS FAMILY 1 PROFILE DOMAIN-CONTAINING PROTEIN"/>
    <property type="match status" value="1"/>
</dbReference>
<evidence type="ECO:0000256" key="1">
    <source>
        <dbReference type="ARBA" id="ARBA00004370"/>
    </source>
</evidence>
<evidence type="ECO:0000256" key="3">
    <source>
        <dbReference type="ARBA" id="ARBA00022692"/>
    </source>
</evidence>
<feature type="chain" id="PRO_5012858444" description="G-protein coupled receptors family 1 profile domain-containing protein" evidence="8">
    <location>
        <begin position="18"/>
        <end position="764"/>
    </location>
</feature>
<dbReference type="EnsemblMetazoa" id="BGLB020461-RA">
    <property type="protein sequence ID" value="BGLB020461-PA"/>
    <property type="gene ID" value="BGLB020461"/>
</dbReference>
<dbReference type="VEuPathDB" id="VectorBase:BGLAX_046429"/>
<dbReference type="AlphaFoldDB" id="A0A2C9KJT4"/>
<feature type="transmembrane region" description="Helical" evidence="7">
    <location>
        <begin position="445"/>
        <end position="464"/>
    </location>
</feature>
<dbReference type="GO" id="GO:0009755">
    <property type="term" value="P:hormone-mediated signaling pathway"/>
    <property type="evidence" value="ECO:0007669"/>
    <property type="project" value="TreeGrafter"/>
</dbReference>
<keyword evidence="8" id="KW-0732">Signal</keyword>
<keyword evidence="5 7" id="KW-1133">Transmembrane helix</keyword>
<dbReference type="InterPro" id="IPR017452">
    <property type="entry name" value="GPCR_Rhodpsn_7TM"/>
</dbReference>
<dbReference type="InterPro" id="IPR001304">
    <property type="entry name" value="C-type_lectin-like"/>
</dbReference>
<protein>
    <recommendedName>
        <fullName evidence="9">G-protein coupled receptors family 1 profile domain-containing protein</fullName>
    </recommendedName>
</protein>
<name>A0A2C9KJT4_BIOGL</name>
<dbReference type="OrthoDB" id="6022531at2759"/>
<dbReference type="Pfam" id="PF00059">
    <property type="entry name" value="Lectin_C"/>
    <property type="match status" value="1"/>
</dbReference>
<dbReference type="GO" id="GO:0005886">
    <property type="term" value="C:plasma membrane"/>
    <property type="evidence" value="ECO:0007669"/>
    <property type="project" value="TreeGrafter"/>
</dbReference>
<keyword evidence="4" id="KW-0677">Repeat</keyword>
<evidence type="ECO:0000256" key="4">
    <source>
        <dbReference type="ARBA" id="ARBA00022737"/>
    </source>
</evidence>
<gene>
    <name evidence="10" type="primary">106059477</name>
</gene>
<keyword evidence="2" id="KW-0433">Leucine-rich repeat</keyword>
<dbReference type="GO" id="GO:0016500">
    <property type="term" value="F:protein-hormone receptor activity"/>
    <property type="evidence" value="ECO:0007669"/>
    <property type="project" value="InterPro"/>
</dbReference>
<evidence type="ECO:0000256" key="7">
    <source>
        <dbReference type="SAM" id="Phobius"/>
    </source>
</evidence>
<feature type="domain" description="G-protein coupled receptors family 1 profile" evidence="9">
    <location>
        <begin position="457"/>
        <end position="718"/>
    </location>
</feature>
<dbReference type="PANTHER" id="PTHR24372">
    <property type="entry name" value="GLYCOPROTEIN HORMONE RECEPTOR"/>
    <property type="match status" value="1"/>
</dbReference>
<dbReference type="InterPro" id="IPR016186">
    <property type="entry name" value="C-type_lectin-like/link_sf"/>
</dbReference>
<evidence type="ECO:0000259" key="9">
    <source>
        <dbReference type="PROSITE" id="PS50262"/>
    </source>
</evidence>
<dbReference type="STRING" id="6526.A0A2C9KJT4"/>
<comment type="subcellular location">
    <subcellularLocation>
        <location evidence="1">Membrane</location>
    </subcellularLocation>
</comment>
<evidence type="ECO:0000313" key="10">
    <source>
        <dbReference type="EnsemblMetazoa" id="BGLB020461-PA"/>
    </source>
</evidence>
<feature type="transmembrane region" description="Helical" evidence="7">
    <location>
        <begin position="663"/>
        <end position="686"/>
    </location>
</feature>
<dbReference type="InterPro" id="IPR016187">
    <property type="entry name" value="CTDL_fold"/>
</dbReference>
<dbReference type="PRINTS" id="PR00373">
    <property type="entry name" value="GLYCHORMONER"/>
</dbReference>
<dbReference type="PRINTS" id="PR00237">
    <property type="entry name" value="GPCRRHODOPSN"/>
</dbReference>
<dbReference type="InterPro" id="IPR000276">
    <property type="entry name" value="GPCR_Rhodpsn"/>
</dbReference>
<dbReference type="VEuPathDB" id="VectorBase:BGLB020461"/>
<feature type="signal peptide" evidence="8">
    <location>
        <begin position="1"/>
        <end position="17"/>
    </location>
</feature>
<dbReference type="Gene3D" id="1.20.1070.10">
    <property type="entry name" value="Rhodopsin 7-helix transmembrane proteins"/>
    <property type="match status" value="1"/>
</dbReference>
<accession>A0A2C9KJT4</accession>
<dbReference type="CDD" id="cd00037">
    <property type="entry name" value="CLECT"/>
    <property type="match status" value="1"/>
</dbReference>
<keyword evidence="3 7" id="KW-0812">Transmembrane</keyword>